<dbReference type="PANTHER" id="PTHR42852">
    <property type="entry name" value="THIOL:DISULFIDE INTERCHANGE PROTEIN DSBE"/>
    <property type="match status" value="1"/>
</dbReference>
<dbReference type="SUPFAM" id="SSF52833">
    <property type="entry name" value="Thioredoxin-like"/>
    <property type="match status" value="1"/>
</dbReference>
<dbReference type="InterPro" id="IPR000866">
    <property type="entry name" value="AhpC/TSA"/>
</dbReference>
<evidence type="ECO:0000256" key="1">
    <source>
        <dbReference type="ARBA" id="ARBA00023157"/>
    </source>
</evidence>
<sequence>MENLLVGYHTPEIALPAVTGETYQLEKDREVRPGWRLIYYFRGSWCPACEKSLQELKESQKQLSDQNVWITAVSSDRLEKLEGFQHKHNYPFPILADENMQMLQDFGVYKHDDENSMYSDHGIHGEPAVFLLDEENRLLFVQRQSGPFGRIDVEGLQQNIDYIVEHKQ</sequence>
<name>A0A969TVI2_9BACI</name>
<accession>A0A969TVI2</accession>
<evidence type="ECO:0000313" key="4">
    <source>
        <dbReference type="Proteomes" id="UP000752012"/>
    </source>
</evidence>
<dbReference type="InterPro" id="IPR013766">
    <property type="entry name" value="Thioredoxin_domain"/>
</dbReference>
<dbReference type="EMBL" id="JAATHJ010000015">
    <property type="protein sequence ID" value="NJP38031.1"/>
    <property type="molecule type" value="Genomic_DNA"/>
</dbReference>
<dbReference type="RefSeq" id="WP_168007096.1">
    <property type="nucleotide sequence ID" value="NZ_JAATHJ010000015.1"/>
</dbReference>
<evidence type="ECO:0000313" key="3">
    <source>
        <dbReference type="EMBL" id="NJP38031.1"/>
    </source>
</evidence>
<dbReference type="AlphaFoldDB" id="A0A969TVI2"/>
<dbReference type="PROSITE" id="PS51352">
    <property type="entry name" value="THIOREDOXIN_2"/>
    <property type="match status" value="1"/>
</dbReference>
<dbReference type="GO" id="GO:0016491">
    <property type="term" value="F:oxidoreductase activity"/>
    <property type="evidence" value="ECO:0007669"/>
    <property type="project" value="InterPro"/>
</dbReference>
<keyword evidence="1" id="KW-1015">Disulfide bond</keyword>
<dbReference type="Proteomes" id="UP000752012">
    <property type="component" value="Unassembled WGS sequence"/>
</dbReference>
<gene>
    <name evidence="3" type="ORF">HCN83_10605</name>
</gene>
<organism evidence="3 4">
    <name type="scientific">Alkalicoccus luteus</name>
    <dbReference type="NCBI Taxonomy" id="1237094"/>
    <lineage>
        <taxon>Bacteria</taxon>
        <taxon>Bacillati</taxon>
        <taxon>Bacillota</taxon>
        <taxon>Bacilli</taxon>
        <taxon>Bacillales</taxon>
        <taxon>Bacillaceae</taxon>
        <taxon>Alkalicoccus</taxon>
    </lineage>
</organism>
<proteinExistence type="predicted"/>
<dbReference type="GO" id="GO:0016209">
    <property type="term" value="F:antioxidant activity"/>
    <property type="evidence" value="ECO:0007669"/>
    <property type="project" value="InterPro"/>
</dbReference>
<dbReference type="Gene3D" id="3.40.30.10">
    <property type="entry name" value="Glutaredoxin"/>
    <property type="match status" value="1"/>
</dbReference>
<dbReference type="InterPro" id="IPR036249">
    <property type="entry name" value="Thioredoxin-like_sf"/>
</dbReference>
<comment type="caution">
    <text evidence="3">The sequence shown here is derived from an EMBL/GenBank/DDBJ whole genome shotgun (WGS) entry which is preliminary data.</text>
</comment>
<evidence type="ECO:0000259" key="2">
    <source>
        <dbReference type="PROSITE" id="PS51352"/>
    </source>
</evidence>
<keyword evidence="4" id="KW-1185">Reference proteome</keyword>
<reference evidence="3 4" key="1">
    <citation type="submission" date="2020-03" db="EMBL/GenBank/DDBJ databases">
        <title>Assessment of the enzymatic potential of alkaline-tolerant lipase obtained from Bacillus luteus H11 (technogenic soil) for the bioremediation of saline soils contaminated with petroleum substances.</title>
        <authorList>
            <person name="Kalwasinska A."/>
        </authorList>
    </citation>
    <scope>NUCLEOTIDE SEQUENCE [LARGE SCALE GENOMIC DNA]</scope>
    <source>
        <strain evidence="3 4">H11</strain>
    </source>
</reference>
<feature type="domain" description="Thioredoxin" evidence="2">
    <location>
        <begin position="4"/>
        <end position="165"/>
    </location>
</feature>
<dbReference type="InterPro" id="IPR050553">
    <property type="entry name" value="Thioredoxin_ResA/DsbE_sf"/>
</dbReference>
<dbReference type="PANTHER" id="PTHR42852:SF13">
    <property type="entry name" value="PROTEIN DIPZ"/>
    <property type="match status" value="1"/>
</dbReference>
<protein>
    <submittedName>
        <fullName evidence="3">Redoxin domain-containing protein</fullName>
    </submittedName>
</protein>
<dbReference type="Pfam" id="PF00578">
    <property type="entry name" value="AhpC-TSA"/>
    <property type="match status" value="1"/>
</dbReference>